<evidence type="ECO:0000256" key="1">
    <source>
        <dbReference type="SAM" id="MobiDB-lite"/>
    </source>
</evidence>
<keyword evidence="4" id="KW-1185">Reference proteome</keyword>
<reference evidence="3 4" key="1">
    <citation type="journal article" date="2019" name="Genome Biol. Evol.">
        <title>The Rhododendron genome and chromosomal organization provide insight into shared whole-genome duplications across the heath family (Ericaceae).</title>
        <authorList>
            <person name="Soza V.L."/>
            <person name="Lindsley D."/>
            <person name="Waalkes A."/>
            <person name="Ramage E."/>
            <person name="Patwardhan R.P."/>
            <person name="Burton J.N."/>
            <person name="Adey A."/>
            <person name="Kumar A."/>
            <person name="Qiu R."/>
            <person name="Shendure J."/>
            <person name="Hall B."/>
        </authorList>
    </citation>
    <scope>NUCLEOTIDE SEQUENCE [LARGE SCALE GENOMIC DNA]</scope>
    <source>
        <strain evidence="3">RSF 1966-606</strain>
    </source>
</reference>
<evidence type="ECO:0000313" key="3">
    <source>
        <dbReference type="EMBL" id="KAE9459358.1"/>
    </source>
</evidence>
<feature type="non-terminal residue" evidence="3">
    <location>
        <position position="1"/>
    </location>
</feature>
<dbReference type="GO" id="GO:0003723">
    <property type="term" value="F:RNA binding"/>
    <property type="evidence" value="ECO:0007669"/>
    <property type="project" value="InterPro"/>
</dbReference>
<dbReference type="InterPro" id="IPR039764">
    <property type="entry name" value="HABP4/SERBP1-like"/>
</dbReference>
<feature type="compositionally biased region" description="Gly residues" evidence="1">
    <location>
        <begin position="278"/>
        <end position="288"/>
    </location>
</feature>
<dbReference type="AlphaFoldDB" id="A0A6A4LYF5"/>
<feature type="compositionally biased region" description="Basic and acidic residues" evidence="1">
    <location>
        <begin position="134"/>
        <end position="163"/>
    </location>
</feature>
<organism evidence="3 4">
    <name type="scientific">Rhododendron williamsianum</name>
    <dbReference type="NCBI Taxonomy" id="262921"/>
    <lineage>
        <taxon>Eukaryota</taxon>
        <taxon>Viridiplantae</taxon>
        <taxon>Streptophyta</taxon>
        <taxon>Embryophyta</taxon>
        <taxon>Tracheophyta</taxon>
        <taxon>Spermatophyta</taxon>
        <taxon>Magnoliopsida</taxon>
        <taxon>eudicotyledons</taxon>
        <taxon>Gunneridae</taxon>
        <taxon>Pentapetalae</taxon>
        <taxon>asterids</taxon>
        <taxon>Ericales</taxon>
        <taxon>Ericaceae</taxon>
        <taxon>Ericoideae</taxon>
        <taxon>Rhodoreae</taxon>
        <taxon>Rhododendron</taxon>
    </lineage>
</organism>
<feature type="compositionally biased region" description="Acidic residues" evidence="1">
    <location>
        <begin position="124"/>
        <end position="133"/>
    </location>
</feature>
<sequence length="310" mass="33840">MMLLEEGVVVVDVDSAVDVVEVDLIERERQPIVKILSEATMALEGTNPQKKEMLASLSKDEEDMVPLVVVSVVVVVEVSTMEKLWKVNVCGGHMNVAVALDAGWNEIKRDGAGRGNWGAPTDEVAPETEEPATENEKIVAAEKPDPEKQSGEEDAGDVKKENPVNEPEEKEPENKEMTLDEYEKVLEEKRKALLALKTEERKVSMDKDLVSMQLLSSKKSEEEIFVKLGSDKDKRKDAAEKEERAKKSVSINEFLKPAESERHNGSVGRGRGGRGRGPRGGFSGGGGNMSYNIAAPAIDDVGQFPSLAAK</sequence>
<feature type="compositionally biased region" description="Basic and acidic residues" evidence="1">
    <location>
        <begin position="230"/>
        <end position="246"/>
    </location>
</feature>
<name>A0A6A4LYF5_9ERIC</name>
<dbReference type="Pfam" id="PF04774">
    <property type="entry name" value="HABP4_PAI-RBP1"/>
    <property type="match status" value="1"/>
</dbReference>
<protein>
    <recommendedName>
        <fullName evidence="2">Hyaluronan/mRNA-binding protein domain-containing protein</fullName>
    </recommendedName>
</protein>
<dbReference type="GO" id="GO:0005737">
    <property type="term" value="C:cytoplasm"/>
    <property type="evidence" value="ECO:0007669"/>
    <property type="project" value="TreeGrafter"/>
</dbReference>
<dbReference type="EMBL" id="QEFC01001173">
    <property type="protein sequence ID" value="KAE9459358.1"/>
    <property type="molecule type" value="Genomic_DNA"/>
</dbReference>
<evidence type="ECO:0000259" key="2">
    <source>
        <dbReference type="SMART" id="SM01233"/>
    </source>
</evidence>
<dbReference type="SMART" id="SM01233">
    <property type="entry name" value="HABP4_PAI-RBP1"/>
    <property type="match status" value="1"/>
</dbReference>
<feature type="region of interest" description="Disordered" evidence="1">
    <location>
        <begin position="230"/>
        <end position="293"/>
    </location>
</feature>
<accession>A0A6A4LYF5</accession>
<dbReference type="Proteomes" id="UP000428333">
    <property type="component" value="Linkage Group LG05"/>
</dbReference>
<dbReference type="GO" id="GO:0005634">
    <property type="term" value="C:nucleus"/>
    <property type="evidence" value="ECO:0007669"/>
    <property type="project" value="TreeGrafter"/>
</dbReference>
<proteinExistence type="predicted"/>
<dbReference type="PANTHER" id="PTHR12299:SF17">
    <property type="entry name" value="AT19571P-RELATED"/>
    <property type="match status" value="1"/>
</dbReference>
<gene>
    <name evidence="3" type="ORF">C3L33_08719</name>
</gene>
<dbReference type="InterPro" id="IPR006861">
    <property type="entry name" value="HABP4_PAIRBP1-bd"/>
</dbReference>
<evidence type="ECO:0000313" key="4">
    <source>
        <dbReference type="Proteomes" id="UP000428333"/>
    </source>
</evidence>
<feature type="domain" description="Hyaluronan/mRNA-binding protein" evidence="2">
    <location>
        <begin position="103"/>
        <end position="204"/>
    </location>
</feature>
<feature type="region of interest" description="Disordered" evidence="1">
    <location>
        <begin position="112"/>
        <end position="179"/>
    </location>
</feature>
<dbReference type="PANTHER" id="PTHR12299">
    <property type="entry name" value="HYALURONIC ACID-BINDING PROTEIN 4"/>
    <property type="match status" value="1"/>
</dbReference>
<dbReference type="OrthoDB" id="784393at2759"/>
<comment type="caution">
    <text evidence="3">The sequence shown here is derived from an EMBL/GenBank/DDBJ whole genome shotgun (WGS) entry which is preliminary data.</text>
</comment>